<dbReference type="EMBL" id="CAJPEX010000897">
    <property type="protein sequence ID" value="CAG0917555.1"/>
    <property type="molecule type" value="Genomic_DNA"/>
</dbReference>
<feature type="region of interest" description="Disordered" evidence="1">
    <location>
        <begin position="474"/>
        <end position="501"/>
    </location>
</feature>
<proteinExistence type="predicted"/>
<feature type="compositionally biased region" description="Low complexity" evidence="1">
    <location>
        <begin position="650"/>
        <end position="663"/>
    </location>
</feature>
<evidence type="ECO:0000256" key="1">
    <source>
        <dbReference type="SAM" id="MobiDB-lite"/>
    </source>
</evidence>
<feature type="region of interest" description="Disordered" evidence="1">
    <location>
        <begin position="637"/>
        <end position="671"/>
    </location>
</feature>
<feature type="region of interest" description="Disordered" evidence="1">
    <location>
        <begin position="700"/>
        <end position="766"/>
    </location>
</feature>
<organism evidence="2">
    <name type="scientific">Notodromas monacha</name>
    <dbReference type="NCBI Taxonomy" id="399045"/>
    <lineage>
        <taxon>Eukaryota</taxon>
        <taxon>Metazoa</taxon>
        <taxon>Ecdysozoa</taxon>
        <taxon>Arthropoda</taxon>
        <taxon>Crustacea</taxon>
        <taxon>Oligostraca</taxon>
        <taxon>Ostracoda</taxon>
        <taxon>Podocopa</taxon>
        <taxon>Podocopida</taxon>
        <taxon>Cypridocopina</taxon>
        <taxon>Cypridoidea</taxon>
        <taxon>Cyprididae</taxon>
        <taxon>Notodromas</taxon>
    </lineage>
</organism>
<accession>A0A7R9GDT7</accession>
<dbReference type="EMBL" id="OA882934">
    <property type="protein sequence ID" value="CAD7277403.1"/>
    <property type="molecule type" value="Genomic_DNA"/>
</dbReference>
<evidence type="ECO:0000313" key="2">
    <source>
        <dbReference type="EMBL" id="CAD7277403.1"/>
    </source>
</evidence>
<dbReference type="PANTHER" id="PTHR28051:SF1">
    <property type="entry name" value="PROTEIN MTL1-RELATED"/>
    <property type="match status" value="1"/>
</dbReference>
<feature type="compositionally biased region" description="Basic and acidic residues" evidence="1">
    <location>
        <begin position="127"/>
        <end position="140"/>
    </location>
</feature>
<feature type="region of interest" description="Disordered" evidence="1">
    <location>
        <begin position="240"/>
        <end position="264"/>
    </location>
</feature>
<feature type="compositionally biased region" description="Low complexity" evidence="1">
    <location>
        <begin position="338"/>
        <end position="358"/>
    </location>
</feature>
<protein>
    <submittedName>
        <fullName evidence="2">Uncharacterized protein</fullName>
    </submittedName>
</protein>
<dbReference type="PANTHER" id="PTHR28051">
    <property type="entry name" value="PROTEIN MTL1-RELATED"/>
    <property type="match status" value="1"/>
</dbReference>
<keyword evidence="3" id="KW-1185">Reference proteome</keyword>
<dbReference type="InterPro" id="IPR052292">
    <property type="entry name" value="Glucose_repression_reg"/>
</dbReference>
<name>A0A7R9GDT7_9CRUS</name>
<dbReference type="Proteomes" id="UP000678499">
    <property type="component" value="Unassembled WGS sequence"/>
</dbReference>
<feature type="region of interest" description="Disordered" evidence="1">
    <location>
        <begin position="297"/>
        <end position="358"/>
    </location>
</feature>
<sequence length="996" mass="110876">MERFKKSWQAASLQHSYGSCTIEFPEIRLHLVDDDDNVESTTIHHPKQELERAKQFEIWQQQQRCQRQQQELFLGRVRSASLSVSRSLISSGSSLSLHDTDADIDITTADEPCQKQQQHDHHHHHHHQEEPLYDGSRRESWSPPGSVPVNNWPRHPSLRHSLLTTAIVGHSSASTEAIHALYRVSTKIAVEEQQEQKKKKQHPVLLAVQHCVSKSQSWTNLHWTGTPNHPNMADATVRGGRIQDQDHKKKGKNKLDPASLSVSAEDDHVIKNHERCKSGSGGNLLTLANSVLKMHHNHQQPSAAVIDVRRSSSTSSSSSEQDQRSPVGVTVHSKRKTLPQQQQQHEQKQSQPKQQQLEVQSTMNMDAFLGEDLNARMDLARRCLPKLVKALEQLSEEETKAIGTSGTAGRIKYKKRTIFKHVFLKAVFPGSTRSVGEKLWNYLMKLQTEANSHSFVENKFNRRIRKTFGMSIKKDNKPEGIKELPEDPNTEKDSAGDGNSSDHHWNCWMSGSYLEGDLASFFQPALDADDLCRFLSLFVSGDQEENEEQENDPARNTISDEEFQELLLCSYACASGVQDTTNNASPRESNGTLDDNGAKNAINEIDACELQKQEEEILLHGVRPILAAAANRLPVLVDHRTNKRGPNDPNKGSSKNKNSSSCSTKIPSTFQDKVGDSDLELSLSRLWLLSSSIPGIYLRPPMSPRHNKSSESCPSVNSHKNHANNDIDDVDEDESRTNNVSKRNRDRRGSNSSMGSSKTGKSASSGSSATALALKSELASVLWNALPGHVVYQQQPVLAHDVLLHQPNVKKLVCSPLQSQASWELVYDSLRDGDDHLTFLEKMTGQKKGLPFAKSTHPGSASAPSLTLVFAESDYTVCVCSDVEWREAGSPWGGPDSAALLLAPDFRLLTVGACRTLSFNATIDGYPKGLTVIEQPLEQLVQQPSAIIVPASKRTGMQIMNAVIHIPGPHFRVLQYRKIPLLIRRVVGIRVMSQQF</sequence>
<dbReference type="AlphaFoldDB" id="A0A7R9GDT7"/>
<feature type="compositionally biased region" description="Low complexity" evidence="1">
    <location>
        <begin position="750"/>
        <end position="766"/>
    </location>
</feature>
<feature type="region of interest" description="Disordered" evidence="1">
    <location>
        <begin position="112"/>
        <end position="153"/>
    </location>
</feature>
<gene>
    <name evidence="2" type="ORF">NMOB1V02_LOCUS5136</name>
</gene>
<evidence type="ECO:0000313" key="3">
    <source>
        <dbReference type="Proteomes" id="UP000678499"/>
    </source>
</evidence>
<reference evidence="2" key="1">
    <citation type="submission" date="2020-11" db="EMBL/GenBank/DDBJ databases">
        <authorList>
            <person name="Tran Van P."/>
        </authorList>
    </citation>
    <scope>NUCLEOTIDE SEQUENCE</scope>
</reference>